<gene>
    <name evidence="3" type="ORF">CVV64_07655</name>
</gene>
<feature type="compositionally biased region" description="Basic and acidic residues" evidence="1">
    <location>
        <begin position="180"/>
        <end position="204"/>
    </location>
</feature>
<feature type="region of interest" description="Disordered" evidence="1">
    <location>
        <begin position="138"/>
        <end position="204"/>
    </location>
</feature>
<evidence type="ECO:0000256" key="1">
    <source>
        <dbReference type="SAM" id="MobiDB-lite"/>
    </source>
</evidence>
<feature type="compositionally biased region" description="Polar residues" evidence="1">
    <location>
        <begin position="157"/>
        <end position="166"/>
    </location>
</feature>
<accession>A0A2N1PQX0</accession>
<proteinExistence type="predicted"/>
<dbReference type="InterPro" id="IPR012909">
    <property type="entry name" value="PHA_DNA-bd_N"/>
</dbReference>
<evidence type="ECO:0000259" key="2">
    <source>
        <dbReference type="Pfam" id="PF07879"/>
    </source>
</evidence>
<sequence length="223" mass="25032">MAEILIKKYDNRRLYCVDLGKYVSLSEIRDIVSRGDDIKVIEKTTGKDITGYVLTQILLEDRYDVLPLFFLKILIQAPRNTLSDFFANFFPGILRMYSSGAMGNQGQQFPWGQNQPQQPFGFQNPFVFNQQFPFPFGNQGPMPVSNPFPFGSFAGQPGQTSGSASLNPAGGSADVSADDSDSHGRDNPEERDEHRDGDDDLLRQMKELAERLAELEGQVRKKQ</sequence>
<name>A0A2N1PQX0_9BACT</name>
<reference evidence="3 4" key="1">
    <citation type="journal article" date="2017" name="ISME J.">
        <title>Potential for microbial H2 and metal transformations associated with novel bacteria and archaea in deep terrestrial subsurface sediments.</title>
        <authorList>
            <person name="Hernsdorf A.W."/>
            <person name="Amano Y."/>
            <person name="Miyakawa K."/>
            <person name="Ise K."/>
            <person name="Suzuki Y."/>
            <person name="Anantharaman K."/>
            <person name="Probst A."/>
            <person name="Burstein D."/>
            <person name="Thomas B.C."/>
            <person name="Banfield J.F."/>
        </authorList>
    </citation>
    <scope>NUCLEOTIDE SEQUENCE [LARGE SCALE GENOMIC DNA]</scope>
    <source>
        <strain evidence="3">HGW-Wallbacteria-1</strain>
    </source>
</reference>
<dbReference type="Proteomes" id="UP000233256">
    <property type="component" value="Unassembled WGS sequence"/>
</dbReference>
<dbReference type="Pfam" id="PF07879">
    <property type="entry name" value="PHB_acc_N"/>
    <property type="match status" value="1"/>
</dbReference>
<feature type="domain" description="PHA accumulation regulator DNA-binding N-terminal" evidence="2">
    <location>
        <begin position="5"/>
        <end position="62"/>
    </location>
</feature>
<evidence type="ECO:0000313" key="3">
    <source>
        <dbReference type="EMBL" id="PKK90745.1"/>
    </source>
</evidence>
<dbReference type="AlphaFoldDB" id="A0A2N1PQX0"/>
<comment type="caution">
    <text evidence="3">The sequence shown here is derived from an EMBL/GenBank/DDBJ whole genome shotgun (WGS) entry which is preliminary data.</text>
</comment>
<dbReference type="EMBL" id="PGXC01000004">
    <property type="protein sequence ID" value="PKK90745.1"/>
    <property type="molecule type" value="Genomic_DNA"/>
</dbReference>
<protein>
    <recommendedName>
        <fullName evidence="2">PHA accumulation regulator DNA-binding N-terminal domain-containing protein</fullName>
    </recommendedName>
</protein>
<evidence type="ECO:0000313" key="4">
    <source>
        <dbReference type="Proteomes" id="UP000233256"/>
    </source>
</evidence>
<organism evidence="3 4">
    <name type="scientific">Candidatus Wallbacteria bacterium HGW-Wallbacteria-1</name>
    <dbReference type="NCBI Taxonomy" id="2013854"/>
    <lineage>
        <taxon>Bacteria</taxon>
        <taxon>Candidatus Walliibacteriota</taxon>
    </lineage>
</organism>